<evidence type="ECO:0000256" key="4">
    <source>
        <dbReference type="ARBA" id="ARBA00024446"/>
    </source>
</evidence>
<dbReference type="NCBIfam" id="NF003971">
    <property type="entry name" value="PRK05465.1"/>
    <property type="match status" value="1"/>
</dbReference>
<dbReference type="GO" id="GO:0008851">
    <property type="term" value="F:ethanolamine ammonia-lyase activity"/>
    <property type="evidence" value="ECO:0007669"/>
    <property type="project" value="UniProtKB-EC"/>
</dbReference>
<dbReference type="EMBL" id="JBHSDC010000012">
    <property type="protein sequence ID" value="MFC4231876.1"/>
    <property type="molecule type" value="Genomic_DNA"/>
</dbReference>
<dbReference type="EC" id="4.3.1.7" evidence="5"/>
<keyword evidence="4 5" id="KW-1283">Bacterial microcompartment</keyword>
<evidence type="ECO:0000256" key="2">
    <source>
        <dbReference type="ARBA" id="ARBA00023239"/>
    </source>
</evidence>
<evidence type="ECO:0000256" key="5">
    <source>
        <dbReference type="HAMAP-Rule" id="MF_00601"/>
    </source>
</evidence>
<dbReference type="PIRSF" id="PIRSF018982">
    <property type="entry name" value="EutC"/>
    <property type="match status" value="1"/>
</dbReference>
<organism evidence="6 7">
    <name type="scientific">Parasediminibacterium paludis</name>
    <dbReference type="NCBI Taxonomy" id="908966"/>
    <lineage>
        <taxon>Bacteria</taxon>
        <taxon>Pseudomonadati</taxon>
        <taxon>Bacteroidota</taxon>
        <taxon>Chitinophagia</taxon>
        <taxon>Chitinophagales</taxon>
        <taxon>Chitinophagaceae</taxon>
        <taxon>Parasediminibacterium</taxon>
    </lineage>
</organism>
<comment type="similarity">
    <text evidence="5">Belongs to the EutC family.</text>
</comment>
<comment type="caution">
    <text evidence="6">The sequence shown here is derived from an EMBL/GenBank/DDBJ whole genome shotgun (WGS) entry which is preliminary data.</text>
</comment>
<evidence type="ECO:0000256" key="1">
    <source>
        <dbReference type="ARBA" id="ARBA00022628"/>
    </source>
</evidence>
<feature type="binding site" evidence="5">
    <location>
        <position position="214"/>
    </location>
    <ligand>
        <name>adenosylcob(III)alamin</name>
        <dbReference type="ChEBI" id="CHEBI:18408"/>
    </ligand>
</feature>
<dbReference type="Pfam" id="PF05985">
    <property type="entry name" value="EutC"/>
    <property type="match status" value="1"/>
</dbReference>
<keyword evidence="1 5" id="KW-0846">Cobalamin</keyword>
<feature type="binding site" evidence="5">
    <location>
        <position position="164"/>
    </location>
    <ligand>
        <name>adenosylcob(III)alamin</name>
        <dbReference type="ChEBI" id="CHEBI:18408"/>
    </ligand>
</feature>
<dbReference type="InterPro" id="IPR009246">
    <property type="entry name" value="EutC"/>
</dbReference>
<dbReference type="Gene3D" id="3.40.50.11240">
    <property type="entry name" value="Ethanolamine ammonia-lyase light chain (EutC)"/>
    <property type="match status" value="1"/>
</dbReference>
<protein>
    <recommendedName>
        <fullName evidence="5">Ethanolamine ammonia-lyase small subunit</fullName>
        <shortName evidence="5">EAL small subunit</shortName>
        <ecNumber evidence="5">4.3.1.7</ecNumber>
    </recommendedName>
</protein>
<proteinExistence type="inferred from homology"/>
<keyword evidence="7" id="KW-1185">Reference proteome</keyword>
<accession>A0ABV8PWV8</accession>
<keyword evidence="3 5" id="KW-0170">Cobalt</keyword>
<comment type="catalytic activity">
    <reaction evidence="5">
        <text>ethanolamine = acetaldehyde + NH4(+)</text>
        <dbReference type="Rhea" id="RHEA:15313"/>
        <dbReference type="ChEBI" id="CHEBI:15343"/>
        <dbReference type="ChEBI" id="CHEBI:28938"/>
        <dbReference type="ChEBI" id="CHEBI:57603"/>
        <dbReference type="EC" id="4.3.1.7"/>
    </reaction>
</comment>
<comment type="cofactor">
    <cofactor evidence="5">
        <name>adenosylcob(III)alamin</name>
        <dbReference type="ChEBI" id="CHEBI:18408"/>
    </cofactor>
    <text evidence="5">Binds between the large and small subunits.</text>
</comment>
<dbReference type="PANTHER" id="PTHR39330">
    <property type="entry name" value="ETHANOLAMINE AMMONIA-LYASE LIGHT CHAIN"/>
    <property type="match status" value="1"/>
</dbReference>
<evidence type="ECO:0000256" key="3">
    <source>
        <dbReference type="ARBA" id="ARBA00023285"/>
    </source>
</evidence>
<dbReference type="PANTHER" id="PTHR39330:SF1">
    <property type="entry name" value="ETHANOLAMINE AMMONIA-LYASE SMALL SUBUNIT"/>
    <property type="match status" value="1"/>
</dbReference>
<dbReference type="HAMAP" id="MF_00601">
    <property type="entry name" value="EutC"/>
    <property type="match status" value="1"/>
</dbReference>
<dbReference type="InterPro" id="IPR042251">
    <property type="entry name" value="EutC_C"/>
</dbReference>
<feature type="binding site" evidence="5">
    <location>
        <position position="185"/>
    </location>
    <ligand>
        <name>adenosylcob(III)alamin</name>
        <dbReference type="ChEBI" id="CHEBI:18408"/>
    </ligand>
</feature>
<evidence type="ECO:0000313" key="6">
    <source>
        <dbReference type="EMBL" id="MFC4231876.1"/>
    </source>
</evidence>
<keyword evidence="2 5" id="KW-0456">Lyase</keyword>
<dbReference type="Proteomes" id="UP001595906">
    <property type="component" value="Unassembled WGS sequence"/>
</dbReference>
<comment type="subunit">
    <text evidence="5">The basic unit is a heterodimer which dimerizes to form tetramers. The heterotetramers trimerize; 6 large subunits form a core ring with 6 small subunits projecting outwards.</text>
</comment>
<dbReference type="InterPro" id="IPR042255">
    <property type="entry name" value="EutC_N"/>
</dbReference>
<comment type="function">
    <text evidence="5">Catalyzes the deamination of various vicinal amino-alcohols to oxo compounds. Allows this organism to utilize ethanolamine as the sole source of nitrogen and carbon in the presence of external vitamin B12.</text>
</comment>
<gene>
    <name evidence="5 6" type="primary">eutC</name>
    <name evidence="6" type="ORF">ACFOW1_08235</name>
</gene>
<dbReference type="RefSeq" id="WP_379013503.1">
    <property type="nucleotide sequence ID" value="NZ_JBHSDC010000012.1"/>
</dbReference>
<dbReference type="Gene3D" id="1.10.30.40">
    <property type="entry name" value="Ethanolamine ammonia-lyase light chain (EutC), N-terminal domain"/>
    <property type="match status" value="1"/>
</dbReference>
<comment type="pathway">
    <text evidence="5">Amine and polyamine degradation; ethanolamine degradation.</text>
</comment>
<sequence>MPKENNAIATTIIPQDAWQALQQFTNARIALGRTGHAVPIQQVLDFKMAHAFARDAVYSELDKPNISERLEKLCLKYYWLHSKAEDRTMYLQRPDFGRRLQTKSIQQIAVVATNPVDISIVIVDGLSATAINQHATPFLQIILPQLQAKQLTIAPIIVVQQGRVAIGDEVGMLQNAKLSIVLIGERPGLSSPDSMGAYITYQPTIGNTDERRNCISNIRPEGLPLENAANTLLYLVSEALRLQLSGVALKDENKLLQ</sequence>
<reference evidence="7" key="1">
    <citation type="journal article" date="2019" name="Int. J. Syst. Evol. Microbiol.">
        <title>The Global Catalogue of Microorganisms (GCM) 10K type strain sequencing project: providing services to taxonomists for standard genome sequencing and annotation.</title>
        <authorList>
            <consortium name="The Broad Institute Genomics Platform"/>
            <consortium name="The Broad Institute Genome Sequencing Center for Infectious Disease"/>
            <person name="Wu L."/>
            <person name="Ma J."/>
        </authorList>
    </citation>
    <scope>NUCLEOTIDE SEQUENCE [LARGE SCALE GENOMIC DNA]</scope>
    <source>
        <strain evidence="7">CECT 8010</strain>
    </source>
</reference>
<evidence type="ECO:0000313" key="7">
    <source>
        <dbReference type="Proteomes" id="UP001595906"/>
    </source>
</evidence>
<comment type="subcellular location">
    <subcellularLocation>
        <location evidence="5">Bacterial microcompartment</location>
    </subcellularLocation>
</comment>
<name>A0ABV8PWV8_9BACT</name>